<evidence type="ECO:0000259" key="2">
    <source>
        <dbReference type="Pfam" id="PF00144"/>
    </source>
</evidence>
<evidence type="ECO:0000256" key="1">
    <source>
        <dbReference type="SAM" id="SignalP"/>
    </source>
</evidence>
<protein>
    <submittedName>
        <fullName evidence="3">Serine hydrolase</fullName>
    </submittedName>
</protein>
<reference evidence="3 4" key="1">
    <citation type="submission" date="2017-07" db="EMBL/GenBank/DDBJ databases">
        <title>Sandarakinorhabdus cyanobacteriorum sp. nov., a novel bacterium isolated from cyanobacterial aggregates in a eutrophic lake.</title>
        <authorList>
            <person name="Cai H."/>
        </authorList>
    </citation>
    <scope>NUCLEOTIDE SEQUENCE [LARGE SCALE GENOMIC DNA]</scope>
    <source>
        <strain evidence="3 4">TH057</strain>
    </source>
</reference>
<dbReference type="InterPro" id="IPR012338">
    <property type="entry name" value="Beta-lactam/transpept-like"/>
</dbReference>
<feature type="signal peptide" evidence="1">
    <location>
        <begin position="1"/>
        <end position="19"/>
    </location>
</feature>
<keyword evidence="3" id="KW-0378">Hydrolase</keyword>
<gene>
    <name evidence="3" type="ORF">CHU93_10370</name>
</gene>
<dbReference type="PANTHER" id="PTHR43283">
    <property type="entry name" value="BETA-LACTAMASE-RELATED"/>
    <property type="match status" value="1"/>
</dbReference>
<organism evidence="3 4">
    <name type="scientific">Sandarakinorhabdus cyanobacteriorum</name>
    <dbReference type="NCBI Taxonomy" id="1981098"/>
    <lineage>
        <taxon>Bacteria</taxon>
        <taxon>Pseudomonadati</taxon>
        <taxon>Pseudomonadota</taxon>
        <taxon>Alphaproteobacteria</taxon>
        <taxon>Sphingomonadales</taxon>
        <taxon>Sphingosinicellaceae</taxon>
        <taxon>Sandarakinorhabdus</taxon>
    </lineage>
</organism>
<feature type="chain" id="PRO_5012942741" evidence="1">
    <location>
        <begin position="20"/>
        <end position="476"/>
    </location>
</feature>
<dbReference type="Gene3D" id="3.40.710.10">
    <property type="entry name" value="DD-peptidase/beta-lactamase superfamily"/>
    <property type="match status" value="1"/>
</dbReference>
<name>A0A255YEN0_9SPHN</name>
<dbReference type="OrthoDB" id="9814204at2"/>
<dbReference type="PANTHER" id="PTHR43283:SF7">
    <property type="entry name" value="BETA-LACTAMASE-RELATED DOMAIN-CONTAINING PROTEIN"/>
    <property type="match status" value="1"/>
</dbReference>
<evidence type="ECO:0000313" key="3">
    <source>
        <dbReference type="EMBL" id="OYQ27661.1"/>
    </source>
</evidence>
<keyword evidence="1" id="KW-0732">Signal</keyword>
<dbReference type="InterPro" id="IPR001466">
    <property type="entry name" value="Beta-lactam-related"/>
</dbReference>
<dbReference type="RefSeq" id="WP_094473976.1">
    <property type="nucleotide sequence ID" value="NZ_NOXT01000113.1"/>
</dbReference>
<accession>A0A255YEN0</accession>
<dbReference type="Pfam" id="PF00144">
    <property type="entry name" value="Beta-lactamase"/>
    <property type="match status" value="1"/>
</dbReference>
<keyword evidence="4" id="KW-1185">Reference proteome</keyword>
<dbReference type="AlphaFoldDB" id="A0A255YEN0"/>
<dbReference type="Proteomes" id="UP000216991">
    <property type="component" value="Unassembled WGS sequence"/>
</dbReference>
<feature type="domain" description="Beta-lactamase-related" evidence="2">
    <location>
        <begin position="169"/>
        <end position="431"/>
    </location>
</feature>
<dbReference type="GO" id="GO:0016787">
    <property type="term" value="F:hydrolase activity"/>
    <property type="evidence" value="ECO:0007669"/>
    <property type="project" value="UniProtKB-KW"/>
</dbReference>
<comment type="caution">
    <text evidence="3">The sequence shown here is derived from an EMBL/GenBank/DDBJ whole genome shotgun (WGS) entry which is preliminary data.</text>
</comment>
<proteinExistence type="predicted"/>
<sequence length="476" mass="50652">MRRLFILATLLAAPVAAQTAPDPHRLALAAGYKAAFTCSGRWNAGQGEAAIARDDLTGIYAEYQPLVNGLTAAVDEAARTVSVKFATNLPPRIAVWRPLLGCAQLPVGATSAADVARLVPGLAVPDLAAMDAKPWPLGDAGAVLPLKRKRDRAALDAVVAKAFESDRTTAVIVLKDGRIIAERYRADWSMHTPQRTWSVAKSLTATLVGRAVQKGLVDVAQPAPVPQWQVAGDPRAAITWTQLLRMKSGLWTAGPGNRTDEVYLGGATVAETAPAMPLEHGPGTHFNYSNNDIMLAALALSRVVAAQAPAGQAGQHAAMAFPFTELLWPLGMTRTTPETDWRGDFVLSSQVWMTARDLARLALLYQNGGRSGIGAGGEQLLPPDWPAFVERADGPQPDNRPEGYGAGFWRWGGLGGHDGVPPLPAGTYAMNGNRGQYAVISGNFIVIRRGFDLPAAPFAMHRFAAEVVATLEKITK</sequence>
<dbReference type="InterPro" id="IPR050789">
    <property type="entry name" value="Diverse_Enzym_Activities"/>
</dbReference>
<dbReference type="SUPFAM" id="SSF56601">
    <property type="entry name" value="beta-lactamase/transpeptidase-like"/>
    <property type="match status" value="1"/>
</dbReference>
<evidence type="ECO:0000313" key="4">
    <source>
        <dbReference type="Proteomes" id="UP000216991"/>
    </source>
</evidence>
<dbReference type="EMBL" id="NOXT01000113">
    <property type="protein sequence ID" value="OYQ27661.1"/>
    <property type="molecule type" value="Genomic_DNA"/>
</dbReference>